<dbReference type="GO" id="GO:0003676">
    <property type="term" value="F:nucleic acid binding"/>
    <property type="evidence" value="ECO:0007669"/>
    <property type="project" value="InterPro"/>
</dbReference>
<sequence>MFDSTAARLASLRAWTDQLRTAHEGLDDAGRIDMLRALEELACAARAAQAMVTVDFDESQRAAQAAAGVPQRRRGSDVAGQVALARRESPHRGRQHLGLAKALRDEMPDTMEAFRDGRITEHKATLLVRETACLSREDRRTVDARLAGNADALERMGDQELAGAAAKLAYQLDPEAIVERRRRAETDRRVTLRPAPDVMSQLSALLPMKQGVSVYAALTREADRLRAAGDERSRGQIMADALVSRVVGGAADGGAAAPDPHVMINLVVSDDVLLGASNEPAHVTGYGPVPADLARSLASSARVWLRRLYSSSATGSLVAMDSRARCVPTAIAALIRARDQRCRTPWCDAPVRQVDHVKTVDEGGGTTVPNLQGLCEACNHTKQSPGWRQRPRPGPRHVVETTTPTGHTYRSTSPPLRHPSFVEVGPGHWARVA</sequence>
<dbReference type="InterPro" id="IPR002711">
    <property type="entry name" value="HNH"/>
</dbReference>
<dbReference type="Pfam" id="PF01844">
    <property type="entry name" value="HNH"/>
    <property type="match status" value="1"/>
</dbReference>
<organism evidence="4 5">
    <name type="scientific">Nocardioides luti</name>
    <dbReference type="NCBI Taxonomy" id="2761101"/>
    <lineage>
        <taxon>Bacteria</taxon>
        <taxon>Bacillati</taxon>
        <taxon>Actinomycetota</taxon>
        <taxon>Actinomycetes</taxon>
        <taxon>Propionibacteriales</taxon>
        <taxon>Nocardioidaceae</taxon>
        <taxon>Nocardioides</taxon>
    </lineage>
</organism>
<evidence type="ECO:0000313" key="5">
    <source>
        <dbReference type="Proteomes" id="UP000523955"/>
    </source>
</evidence>
<dbReference type="InterPro" id="IPR003615">
    <property type="entry name" value="HNH_nuc"/>
</dbReference>
<evidence type="ECO:0000256" key="2">
    <source>
        <dbReference type="SAM" id="MobiDB-lite"/>
    </source>
</evidence>
<dbReference type="InterPro" id="IPR003870">
    <property type="entry name" value="DUF222"/>
</dbReference>
<dbReference type="Gene3D" id="1.10.30.50">
    <property type="match status" value="1"/>
</dbReference>
<keyword evidence="5" id="KW-1185">Reference proteome</keyword>
<comment type="caution">
    <text evidence="4">The sequence shown here is derived from an EMBL/GenBank/DDBJ whole genome shotgun (WGS) entry which is preliminary data.</text>
</comment>
<gene>
    <name evidence="4" type="ORF">H5V45_02935</name>
</gene>
<feature type="domain" description="HNH nuclease" evidence="3">
    <location>
        <begin position="330"/>
        <end position="380"/>
    </location>
</feature>
<dbReference type="RefSeq" id="WP_185251564.1">
    <property type="nucleotide sequence ID" value="NZ_JACKXE010000001.1"/>
</dbReference>
<feature type="region of interest" description="Disordered" evidence="2">
    <location>
        <begin position="382"/>
        <end position="422"/>
    </location>
</feature>
<feature type="compositionally biased region" description="Polar residues" evidence="2">
    <location>
        <begin position="400"/>
        <end position="414"/>
    </location>
</feature>
<evidence type="ECO:0000256" key="1">
    <source>
        <dbReference type="ARBA" id="ARBA00023450"/>
    </source>
</evidence>
<evidence type="ECO:0000313" key="4">
    <source>
        <dbReference type="EMBL" id="MBB6626269.1"/>
    </source>
</evidence>
<dbReference type="GO" id="GO:0004519">
    <property type="term" value="F:endonuclease activity"/>
    <property type="evidence" value="ECO:0007669"/>
    <property type="project" value="InterPro"/>
</dbReference>
<dbReference type="Proteomes" id="UP000523955">
    <property type="component" value="Unassembled WGS sequence"/>
</dbReference>
<dbReference type="Pfam" id="PF02720">
    <property type="entry name" value="DUF222"/>
    <property type="match status" value="1"/>
</dbReference>
<proteinExistence type="inferred from homology"/>
<dbReference type="EMBL" id="JACKXE010000001">
    <property type="protein sequence ID" value="MBB6626269.1"/>
    <property type="molecule type" value="Genomic_DNA"/>
</dbReference>
<protein>
    <submittedName>
        <fullName evidence="4">DUF222 domain-containing protein</fullName>
    </submittedName>
</protein>
<dbReference type="SMART" id="SM00507">
    <property type="entry name" value="HNHc"/>
    <property type="match status" value="1"/>
</dbReference>
<dbReference type="GO" id="GO:0008270">
    <property type="term" value="F:zinc ion binding"/>
    <property type="evidence" value="ECO:0007669"/>
    <property type="project" value="InterPro"/>
</dbReference>
<accession>A0A7X0RFW1</accession>
<comment type="similarity">
    <text evidence="1">Belongs to the Rv1128c/1148c/1588c/1702c/1945/3466 family.</text>
</comment>
<evidence type="ECO:0000259" key="3">
    <source>
        <dbReference type="SMART" id="SM00507"/>
    </source>
</evidence>
<dbReference type="CDD" id="cd00085">
    <property type="entry name" value="HNHc"/>
    <property type="match status" value="1"/>
</dbReference>
<name>A0A7X0RFW1_9ACTN</name>
<reference evidence="4 5" key="1">
    <citation type="submission" date="2020-08" db="EMBL/GenBank/DDBJ databases">
        <authorList>
            <person name="Seo M.-J."/>
        </authorList>
    </citation>
    <scope>NUCLEOTIDE SEQUENCE [LARGE SCALE GENOMIC DNA]</scope>
    <source>
        <strain evidence="4 5">KIGAM211</strain>
    </source>
</reference>
<dbReference type="AlphaFoldDB" id="A0A7X0RFW1"/>